<name>A0A090RXB5_9VIBR</name>
<keyword evidence="2" id="KW-1185">Reference proteome</keyword>
<accession>A0A090RXB5</accession>
<sequence>MLQWIALLAAFSGKNDGLFHNDSPSLESIGALLELLDKLIETVCAH</sequence>
<dbReference type="Proteomes" id="UP000029228">
    <property type="component" value="Unassembled WGS sequence"/>
</dbReference>
<evidence type="ECO:0000313" key="2">
    <source>
        <dbReference type="Proteomes" id="UP000029228"/>
    </source>
</evidence>
<gene>
    <name evidence="1" type="ORF">JCM19235_4121</name>
</gene>
<proteinExistence type="predicted"/>
<protein>
    <submittedName>
        <fullName evidence="1">Uncharacterized protein</fullName>
    </submittedName>
</protein>
<evidence type="ECO:0000313" key="1">
    <source>
        <dbReference type="EMBL" id="GAL19921.1"/>
    </source>
</evidence>
<reference evidence="1 2" key="1">
    <citation type="submission" date="2014-09" db="EMBL/GenBank/DDBJ databases">
        <title>Vibrio maritimus JCM 19235. (C45) whole genome shotgun sequence.</title>
        <authorList>
            <person name="Sawabe T."/>
            <person name="Meirelles P."/>
            <person name="Nakanishi M."/>
            <person name="Sayaka M."/>
            <person name="Hattori M."/>
            <person name="Ohkuma M."/>
        </authorList>
    </citation>
    <scope>NUCLEOTIDE SEQUENCE [LARGE SCALE GENOMIC DNA]</scope>
    <source>
        <strain evidence="2">JCM19235</strain>
    </source>
</reference>
<dbReference type="EMBL" id="BBMR01000005">
    <property type="protein sequence ID" value="GAL19921.1"/>
    <property type="molecule type" value="Genomic_DNA"/>
</dbReference>
<organism evidence="1 2">
    <name type="scientific">Vibrio maritimus</name>
    <dbReference type="NCBI Taxonomy" id="990268"/>
    <lineage>
        <taxon>Bacteria</taxon>
        <taxon>Pseudomonadati</taxon>
        <taxon>Pseudomonadota</taxon>
        <taxon>Gammaproteobacteria</taxon>
        <taxon>Vibrionales</taxon>
        <taxon>Vibrionaceae</taxon>
        <taxon>Vibrio</taxon>
    </lineage>
</organism>
<dbReference type="AlphaFoldDB" id="A0A090RXB5"/>
<comment type="caution">
    <text evidence="1">The sequence shown here is derived from an EMBL/GenBank/DDBJ whole genome shotgun (WGS) entry which is preliminary data.</text>
</comment>